<protein>
    <recommendedName>
        <fullName evidence="4">CCT domain-containing protein</fullName>
    </recommendedName>
</protein>
<evidence type="ECO:0000256" key="3">
    <source>
        <dbReference type="PROSITE-ProRule" id="PRU00357"/>
    </source>
</evidence>
<evidence type="ECO:0000256" key="2">
    <source>
        <dbReference type="ARBA" id="ARBA00023242"/>
    </source>
</evidence>
<proteinExistence type="predicted"/>
<dbReference type="EMBL" id="JBEAFC010000003">
    <property type="protein sequence ID" value="KAL1561691.1"/>
    <property type="molecule type" value="Genomic_DNA"/>
</dbReference>
<sequence>MMQNMVPPQQHHPPIDEITSPQIFEPEYFLQNSEVGSSSNWWYNNGEGGNKAAMAVEDDISASIDFSLSPSFTATQDQLLVEAAAAAAAEGSLYPPHLYNPEQQPGDYLQPPGGALADPVIGPYLSSGHVTPLDRSWLFLSGVLGSDFSHHEMESQGAAAAAFHCSAADLQTLSSSESQHMVNGSPSRTLASEISSLDDPTFKVGKISAEERKRKIHRYLNKRNQRNFSKKIKYACRKTLADSRPRVRGRFAKNDELGEAELARNSGNNQDDDVDEDVNQMFRNSMPDYHHTAAKEEECIDPSELFAHMSEVNSFKCSYPIQSWI</sequence>
<organism evidence="5 6">
    <name type="scientific">Salvia divinorum</name>
    <name type="common">Maria pastora</name>
    <name type="synonym">Diviner's sage</name>
    <dbReference type="NCBI Taxonomy" id="28513"/>
    <lineage>
        <taxon>Eukaryota</taxon>
        <taxon>Viridiplantae</taxon>
        <taxon>Streptophyta</taxon>
        <taxon>Embryophyta</taxon>
        <taxon>Tracheophyta</taxon>
        <taxon>Spermatophyta</taxon>
        <taxon>Magnoliopsida</taxon>
        <taxon>eudicotyledons</taxon>
        <taxon>Gunneridae</taxon>
        <taxon>Pentapetalae</taxon>
        <taxon>asterids</taxon>
        <taxon>lamiids</taxon>
        <taxon>Lamiales</taxon>
        <taxon>Lamiaceae</taxon>
        <taxon>Nepetoideae</taxon>
        <taxon>Mentheae</taxon>
        <taxon>Salviinae</taxon>
        <taxon>Salvia</taxon>
        <taxon>Salvia subgen. Calosphace</taxon>
    </lineage>
</organism>
<dbReference type="PROSITE" id="PS51017">
    <property type="entry name" value="CCT"/>
    <property type="match status" value="1"/>
</dbReference>
<name>A0ABD1HYY9_SALDI</name>
<accession>A0ABD1HYY9</accession>
<comment type="caution">
    <text evidence="5">The sequence shown here is derived from an EMBL/GenBank/DDBJ whole genome shotgun (WGS) entry which is preliminary data.</text>
</comment>
<keyword evidence="2 3" id="KW-0539">Nucleus</keyword>
<dbReference type="Pfam" id="PF06203">
    <property type="entry name" value="CCT"/>
    <property type="match status" value="1"/>
</dbReference>
<reference evidence="5 6" key="1">
    <citation type="submission" date="2024-06" db="EMBL/GenBank/DDBJ databases">
        <title>A chromosome level genome sequence of Diviner's sage (Salvia divinorum).</title>
        <authorList>
            <person name="Ford S.A."/>
            <person name="Ro D.-K."/>
            <person name="Ness R.W."/>
            <person name="Phillips M.A."/>
        </authorList>
    </citation>
    <scope>NUCLEOTIDE SEQUENCE [LARGE SCALE GENOMIC DNA]</scope>
    <source>
        <strain evidence="5">SAF-2024a</strain>
        <tissue evidence="5">Leaf</tissue>
    </source>
</reference>
<dbReference type="InterPro" id="IPR010402">
    <property type="entry name" value="CCT_domain"/>
</dbReference>
<evidence type="ECO:0000313" key="5">
    <source>
        <dbReference type="EMBL" id="KAL1561691.1"/>
    </source>
</evidence>
<gene>
    <name evidence="5" type="ORF">AAHA92_04364</name>
</gene>
<dbReference type="GO" id="GO:0005634">
    <property type="term" value="C:nucleus"/>
    <property type="evidence" value="ECO:0007669"/>
    <property type="project" value="UniProtKB-SubCell"/>
</dbReference>
<evidence type="ECO:0000259" key="4">
    <source>
        <dbReference type="PROSITE" id="PS51017"/>
    </source>
</evidence>
<feature type="domain" description="CCT" evidence="4">
    <location>
        <begin position="212"/>
        <end position="254"/>
    </location>
</feature>
<dbReference type="PANTHER" id="PTHR31319:SF110">
    <property type="entry name" value="CCT MOTIF FAMILY PROTEIN"/>
    <property type="match status" value="1"/>
</dbReference>
<evidence type="ECO:0000256" key="1">
    <source>
        <dbReference type="ARBA" id="ARBA00004123"/>
    </source>
</evidence>
<dbReference type="AlphaFoldDB" id="A0ABD1HYY9"/>
<comment type="subcellular location">
    <subcellularLocation>
        <location evidence="1 3">Nucleus</location>
    </subcellularLocation>
</comment>
<keyword evidence="6" id="KW-1185">Reference proteome</keyword>
<evidence type="ECO:0000313" key="6">
    <source>
        <dbReference type="Proteomes" id="UP001567538"/>
    </source>
</evidence>
<dbReference type="PANTHER" id="PTHR31319">
    <property type="entry name" value="ZINC FINGER PROTEIN CONSTANS-LIKE 4"/>
    <property type="match status" value="1"/>
</dbReference>
<dbReference type="Proteomes" id="UP001567538">
    <property type="component" value="Unassembled WGS sequence"/>
</dbReference>
<dbReference type="InterPro" id="IPR045281">
    <property type="entry name" value="CONSTANS-like"/>
</dbReference>